<proteinExistence type="inferred from homology"/>
<evidence type="ECO:0000256" key="8">
    <source>
        <dbReference type="ARBA" id="ARBA00037998"/>
    </source>
</evidence>
<dbReference type="GO" id="GO:0022857">
    <property type="term" value="F:transmembrane transporter activity"/>
    <property type="evidence" value="ECO:0007669"/>
    <property type="project" value="InterPro"/>
</dbReference>
<evidence type="ECO:0000313" key="10">
    <source>
        <dbReference type="EMBL" id="OIQ69508.1"/>
    </source>
</evidence>
<protein>
    <submittedName>
        <fullName evidence="10">High-affinity branched-chain amino acid transport system permease protein LivH</fullName>
    </submittedName>
</protein>
<evidence type="ECO:0000256" key="9">
    <source>
        <dbReference type="SAM" id="Phobius"/>
    </source>
</evidence>
<evidence type="ECO:0000256" key="5">
    <source>
        <dbReference type="ARBA" id="ARBA00022970"/>
    </source>
</evidence>
<keyword evidence="7 9" id="KW-0472">Membrane</keyword>
<sequence length="97" mass="9982">MGIAFATLALAGVLFGMRQGGVSPFDGQLTVLFAFETVIIGGLGSLWGTLLGGIVLGVAQTIAGQFSPEIPLLIGHLVFLAVLAFRPNGLMGKQALR</sequence>
<evidence type="ECO:0000256" key="4">
    <source>
        <dbReference type="ARBA" id="ARBA00022692"/>
    </source>
</evidence>
<feature type="transmembrane region" description="Helical" evidence="9">
    <location>
        <begin position="30"/>
        <end position="58"/>
    </location>
</feature>
<reference evidence="10" key="1">
    <citation type="submission" date="2016-10" db="EMBL/GenBank/DDBJ databases">
        <title>Sequence of Gallionella enrichment culture.</title>
        <authorList>
            <person name="Poehlein A."/>
            <person name="Muehling M."/>
            <person name="Daniel R."/>
        </authorList>
    </citation>
    <scope>NUCLEOTIDE SEQUENCE</scope>
</reference>
<comment type="caution">
    <text evidence="10">The sequence shown here is derived from an EMBL/GenBank/DDBJ whole genome shotgun (WGS) entry which is preliminary data.</text>
</comment>
<evidence type="ECO:0000256" key="3">
    <source>
        <dbReference type="ARBA" id="ARBA00022475"/>
    </source>
</evidence>
<accession>A0A1J5PPJ9</accession>
<keyword evidence="6 9" id="KW-1133">Transmembrane helix</keyword>
<comment type="subcellular location">
    <subcellularLocation>
        <location evidence="1">Cell membrane</location>
        <topology evidence="1">Multi-pass membrane protein</topology>
    </subcellularLocation>
</comment>
<evidence type="ECO:0000256" key="2">
    <source>
        <dbReference type="ARBA" id="ARBA00022448"/>
    </source>
</evidence>
<dbReference type="InterPro" id="IPR052157">
    <property type="entry name" value="BCAA_transport_permease"/>
</dbReference>
<organism evidence="10">
    <name type="scientific">mine drainage metagenome</name>
    <dbReference type="NCBI Taxonomy" id="410659"/>
    <lineage>
        <taxon>unclassified sequences</taxon>
        <taxon>metagenomes</taxon>
        <taxon>ecological metagenomes</taxon>
    </lineage>
</organism>
<dbReference type="PANTHER" id="PTHR11795">
    <property type="entry name" value="BRANCHED-CHAIN AMINO ACID TRANSPORT SYSTEM PERMEASE PROTEIN LIVH"/>
    <property type="match status" value="1"/>
</dbReference>
<dbReference type="PANTHER" id="PTHR11795:SF445">
    <property type="entry name" value="AMINO ACID ABC TRANSPORTER PERMEASE PROTEIN"/>
    <property type="match status" value="1"/>
</dbReference>
<dbReference type="GO" id="GO:0005886">
    <property type="term" value="C:plasma membrane"/>
    <property type="evidence" value="ECO:0007669"/>
    <property type="project" value="UniProtKB-SubCell"/>
</dbReference>
<evidence type="ECO:0000256" key="1">
    <source>
        <dbReference type="ARBA" id="ARBA00004651"/>
    </source>
</evidence>
<dbReference type="GO" id="GO:0006865">
    <property type="term" value="P:amino acid transport"/>
    <property type="evidence" value="ECO:0007669"/>
    <property type="project" value="UniProtKB-KW"/>
</dbReference>
<dbReference type="Pfam" id="PF02653">
    <property type="entry name" value="BPD_transp_2"/>
    <property type="match status" value="1"/>
</dbReference>
<keyword evidence="2" id="KW-0813">Transport</keyword>
<keyword evidence="5" id="KW-0029">Amino-acid transport</keyword>
<keyword evidence="3" id="KW-1003">Cell membrane</keyword>
<name>A0A1J5PPJ9_9ZZZZ</name>
<evidence type="ECO:0000256" key="6">
    <source>
        <dbReference type="ARBA" id="ARBA00022989"/>
    </source>
</evidence>
<dbReference type="InterPro" id="IPR001851">
    <property type="entry name" value="ABC_transp_permease"/>
</dbReference>
<feature type="transmembrane region" description="Helical" evidence="9">
    <location>
        <begin position="70"/>
        <end position="87"/>
    </location>
</feature>
<dbReference type="EMBL" id="MLJW01004685">
    <property type="protein sequence ID" value="OIQ69508.1"/>
    <property type="molecule type" value="Genomic_DNA"/>
</dbReference>
<evidence type="ECO:0000256" key="7">
    <source>
        <dbReference type="ARBA" id="ARBA00023136"/>
    </source>
</evidence>
<keyword evidence="4 9" id="KW-0812">Transmembrane</keyword>
<dbReference type="AlphaFoldDB" id="A0A1J5PPJ9"/>
<gene>
    <name evidence="10" type="primary">livH_69</name>
    <name evidence="10" type="ORF">GALL_488890</name>
</gene>
<comment type="similarity">
    <text evidence="8">Belongs to the binding-protein-dependent transport system permease family. LivHM subfamily.</text>
</comment>